<dbReference type="EMBL" id="OX465081">
    <property type="protein sequence ID" value="CAI9286961.1"/>
    <property type="molecule type" value="Genomic_DNA"/>
</dbReference>
<dbReference type="CDD" id="cd22165">
    <property type="entry name" value="F-box_AtSKIP22-like"/>
    <property type="match status" value="1"/>
</dbReference>
<dbReference type="SUPFAM" id="SSF81383">
    <property type="entry name" value="F-box domain"/>
    <property type="match status" value="1"/>
</dbReference>
<keyword evidence="4" id="KW-1185">Reference proteome</keyword>
<dbReference type="InterPro" id="IPR001810">
    <property type="entry name" value="F-box_dom"/>
</dbReference>
<name>A0AA36E8D8_LACSI</name>
<protein>
    <recommendedName>
        <fullName evidence="2">F-box domain-containing protein</fullName>
    </recommendedName>
</protein>
<feature type="region of interest" description="Disordered" evidence="1">
    <location>
        <begin position="122"/>
        <end position="177"/>
    </location>
</feature>
<feature type="domain" description="F-box" evidence="2">
    <location>
        <begin position="352"/>
        <end position="398"/>
    </location>
</feature>
<evidence type="ECO:0000313" key="3">
    <source>
        <dbReference type="EMBL" id="CAI9286961.1"/>
    </source>
</evidence>
<dbReference type="AlphaFoldDB" id="A0AA36E8D8"/>
<dbReference type="InterPro" id="IPR036047">
    <property type="entry name" value="F-box-like_dom_sf"/>
</dbReference>
<reference evidence="3" key="1">
    <citation type="submission" date="2023-04" db="EMBL/GenBank/DDBJ databases">
        <authorList>
            <person name="Vijverberg K."/>
            <person name="Xiong W."/>
            <person name="Schranz E."/>
        </authorList>
    </citation>
    <scope>NUCLEOTIDE SEQUENCE</scope>
</reference>
<dbReference type="Gene3D" id="3.40.1000.30">
    <property type="match status" value="1"/>
</dbReference>
<feature type="compositionally biased region" description="Acidic residues" evidence="1">
    <location>
        <begin position="156"/>
        <end position="168"/>
    </location>
</feature>
<dbReference type="SMART" id="SM00256">
    <property type="entry name" value="FBOX"/>
    <property type="match status" value="1"/>
</dbReference>
<dbReference type="Gene3D" id="1.20.1280.50">
    <property type="match status" value="1"/>
</dbReference>
<feature type="compositionally biased region" description="Polar residues" evidence="1">
    <location>
        <begin position="144"/>
        <end position="155"/>
    </location>
</feature>
<gene>
    <name evidence="3" type="ORF">LSALG_LOCUS26353</name>
</gene>
<proteinExistence type="predicted"/>
<accession>A0AA36E8D8</accession>
<sequence length="493" mass="54698">MPISPSHVAVAVASPCRTALLRFSTIDLKLEILKPIMKLRLRSFETKETLKLEVPNPCTLHHLTQLLSQKLPSSSSSRSSAIYFSLNQKDNLTTSSPEDSIQSTGITSGDLIYFTTNPNGFSISPLVSPPPPPPKSEQSQHSQTPNPDKTLNPTPEETEDSMEIDDDGNSVSEPGKSFSVPGFLRKVFTEELSDDKGLNHKLLAIAVRAVLLESGFLEIDPVSKTLKGGNNFDIQRNWHLASFHFTLPDLITTGNIESVKIRFQSLGKYCKVYGSLANGIVHSVLLDEDKLVPFLNVVWANCGKVVETMGDNNHVSTVEPEREVFEFWRKTKDGIAIPLLIDLCEKTGLELPPCFIQLPSELKLKILDSVSGVDVANMSCVCSELRYLASSDELWKQKYVAEFGGCQGSGSFKERFAKAMESWKRMRRASESRSGRSGVNLMRIRNPYGRFGPPGYFPPIRGGDHDIWMNMNVGNGVPRLRNMNVIPNCNLEL</sequence>
<organism evidence="3 4">
    <name type="scientific">Lactuca saligna</name>
    <name type="common">Willowleaf lettuce</name>
    <dbReference type="NCBI Taxonomy" id="75948"/>
    <lineage>
        <taxon>Eukaryota</taxon>
        <taxon>Viridiplantae</taxon>
        <taxon>Streptophyta</taxon>
        <taxon>Embryophyta</taxon>
        <taxon>Tracheophyta</taxon>
        <taxon>Spermatophyta</taxon>
        <taxon>Magnoliopsida</taxon>
        <taxon>eudicotyledons</taxon>
        <taxon>Gunneridae</taxon>
        <taxon>Pentapetalae</taxon>
        <taxon>asterids</taxon>
        <taxon>campanulids</taxon>
        <taxon>Asterales</taxon>
        <taxon>Asteraceae</taxon>
        <taxon>Cichorioideae</taxon>
        <taxon>Cichorieae</taxon>
        <taxon>Lactucinae</taxon>
        <taxon>Lactuca</taxon>
    </lineage>
</organism>
<dbReference type="Proteomes" id="UP001177003">
    <property type="component" value="Chromosome 5"/>
</dbReference>
<dbReference type="PROSITE" id="PS50181">
    <property type="entry name" value="FBOX"/>
    <property type="match status" value="1"/>
</dbReference>
<dbReference type="PANTHER" id="PTHR47602:SF2">
    <property type="entry name" value="F-BOX PROTEIN SKIP22"/>
    <property type="match status" value="1"/>
</dbReference>
<evidence type="ECO:0000259" key="2">
    <source>
        <dbReference type="PROSITE" id="PS50181"/>
    </source>
</evidence>
<dbReference type="Pfam" id="PF12937">
    <property type="entry name" value="F-box-like"/>
    <property type="match status" value="1"/>
</dbReference>
<evidence type="ECO:0000313" key="4">
    <source>
        <dbReference type="Proteomes" id="UP001177003"/>
    </source>
</evidence>
<dbReference type="PANTHER" id="PTHR47602">
    <property type="entry name" value="F-BOX PROTEIN SKIP22"/>
    <property type="match status" value="1"/>
</dbReference>
<evidence type="ECO:0000256" key="1">
    <source>
        <dbReference type="SAM" id="MobiDB-lite"/>
    </source>
</evidence>